<evidence type="ECO:0000313" key="16">
    <source>
        <dbReference type="EMBL" id="MBB1061289.1"/>
    </source>
</evidence>
<proteinExistence type="inferred from homology"/>
<organism evidence="16 17">
    <name type="scientific">Marilutibacter spongiae</name>
    <dbReference type="NCBI Taxonomy" id="2025720"/>
    <lineage>
        <taxon>Bacteria</taxon>
        <taxon>Pseudomonadati</taxon>
        <taxon>Pseudomonadota</taxon>
        <taxon>Gammaproteobacteria</taxon>
        <taxon>Lysobacterales</taxon>
        <taxon>Lysobacteraceae</taxon>
        <taxon>Marilutibacter</taxon>
    </lineage>
</organism>
<protein>
    <recommendedName>
        <fullName evidence="4 12">Cell division protein FtsX</fullName>
    </recommendedName>
</protein>
<keyword evidence="10 12" id="KW-0472">Membrane</keyword>
<evidence type="ECO:0000256" key="2">
    <source>
        <dbReference type="ARBA" id="ARBA00007379"/>
    </source>
</evidence>
<sequence>MNVRRQAPANTPVTRRPSRLAAWLDHHVFSLVASLGRLAAKPWAAALTIGVMAVALALPLGLWVMLGNAERFVGDVQEARRIDLFLKPGVDVDRARALAGELEARADVAGVEVRTPEQGLASLRGASGLDEALQVIGENPLPSLLVVSPAGDELALAESLRGLDEADVVQHDAAWRERLDGWLRFGTRFAWALAVLLGVGALLVVGNTVRLDIQQRREEISVLQQLGATDGFIRRPFLYLGACYGVLAGAVALAVLTAVDWSLRPPLLALARSYGSDFTLQGFSLSHAGLVVVAAGALGWLGAGLVTGQTLRQTRATDT</sequence>
<dbReference type="GO" id="GO:0005886">
    <property type="term" value="C:plasma membrane"/>
    <property type="evidence" value="ECO:0007669"/>
    <property type="project" value="UniProtKB-SubCell"/>
</dbReference>
<dbReference type="InterPro" id="IPR047590">
    <property type="entry name" value="FtsX_proteobact-type"/>
</dbReference>
<accession>A0A7W3Y6M7</accession>
<evidence type="ECO:0000256" key="7">
    <source>
        <dbReference type="ARBA" id="ARBA00022618"/>
    </source>
</evidence>
<evidence type="ECO:0000256" key="3">
    <source>
        <dbReference type="ARBA" id="ARBA00011160"/>
    </source>
</evidence>
<keyword evidence="17" id="KW-1185">Reference proteome</keyword>
<dbReference type="PIRSF" id="PIRSF003097">
    <property type="entry name" value="FtsX"/>
    <property type="match status" value="1"/>
</dbReference>
<reference evidence="16 17" key="1">
    <citation type="submission" date="2020-08" db="EMBL/GenBank/DDBJ databases">
        <authorList>
            <person name="Xu S."/>
            <person name="Li A."/>
        </authorList>
    </citation>
    <scope>NUCLEOTIDE SEQUENCE [LARGE SCALE GENOMIC DNA]</scope>
    <source>
        <strain evidence="16 17">119BY6-57</strain>
    </source>
</reference>
<feature type="transmembrane region" description="Helical" evidence="13">
    <location>
        <begin position="283"/>
        <end position="306"/>
    </location>
</feature>
<comment type="function">
    <text evidence="12">Part of the ABC transporter FtsEX involved in cellular division.</text>
</comment>
<evidence type="ECO:0000256" key="4">
    <source>
        <dbReference type="ARBA" id="ARBA00021907"/>
    </source>
</evidence>
<keyword evidence="7 12" id="KW-0132">Cell division</keyword>
<evidence type="ECO:0000259" key="14">
    <source>
        <dbReference type="Pfam" id="PF02687"/>
    </source>
</evidence>
<comment type="similarity">
    <text evidence="2 12">Belongs to the ABC-4 integral membrane protein family. FtsX subfamily.</text>
</comment>
<evidence type="ECO:0000259" key="15">
    <source>
        <dbReference type="Pfam" id="PF18075"/>
    </source>
</evidence>
<feature type="domain" description="FtsX extracellular" evidence="15">
    <location>
        <begin position="82"/>
        <end position="153"/>
    </location>
</feature>
<keyword evidence="8 13" id="KW-0812">Transmembrane</keyword>
<dbReference type="AlphaFoldDB" id="A0A7W3Y6M7"/>
<feature type="transmembrane region" description="Helical" evidence="13">
    <location>
        <begin position="189"/>
        <end position="209"/>
    </location>
</feature>
<dbReference type="GO" id="GO:0051301">
    <property type="term" value="P:cell division"/>
    <property type="evidence" value="ECO:0007669"/>
    <property type="project" value="UniProtKB-KW"/>
</dbReference>
<feature type="transmembrane region" description="Helical" evidence="13">
    <location>
        <begin position="43"/>
        <end position="66"/>
    </location>
</feature>
<comment type="subunit">
    <text evidence="3">Forms a membrane-associated complex with FtsE.</text>
</comment>
<evidence type="ECO:0000256" key="1">
    <source>
        <dbReference type="ARBA" id="ARBA00004429"/>
    </source>
</evidence>
<dbReference type="Proteomes" id="UP000523196">
    <property type="component" value="Unassembled WGS sequence"/>
</dbReference>
<dbReference type="RefSeq" id="WP_182687989.1">
    <property type="nucleotide sequence ID" value="NZ_JACHTF010000013.1"/>
</dbReference>
<dbReference type="PANTHER" id="PTHR47755:SF1">
    <property type="entry name" value="CELL DIVISION PROTEIN FTSX"/>
    <property type="match status" value="1"/>
</dbReference>
<comment type="caution">
    <text evidence="16">The sequence shown here is derived from an EMBL/GenBank/DDBJ whole genome shotgun (WGS) entry which is preliminary data.</text>
</comment>
<dbReference type="Pfam" id="PF02687">
    <property type="entry name" value="FtsX"/>
    <property type="match status" value="1"/>
</dbReference>
<feature type="domain" description="ABC3 transporter permease C-terminal" evidence="14">
    <location>
        <begin position="192"/>
        <end position="301"/>
    </location>
</feature>
<name>A0A7W3Y6M7_9GAMM</name>
<comment type="subcellular location">
    <subcellularLocation>
        <location evidence="1">Cell inner membrane</location>
        <topology evidence="1">Multi-pass membrane protein</topology>
    </subcellularLocation>
</comment>
<evidence type="ECO:0000256" key="8">
    <source>
        <dbReference type="ARBA" id="ARBA00022692"/>
    </source>
</evidence>
<keyword evidence="5 12" id="KW-1003">Cell membrane</keyword>
<keyword evidence="11 12" id="KW-0131">Cell cycle</keyword>
<gene>
    <name evidence="16" type="ORF">H4F98_11990</name>
</gene>
<feature type="transmembrane region" description="Helical" evidence="13">
    <location>
        <begin position="237"/>
        <end position="263"/>
    </location>
</feature>
<evidence type="ECO:0000256" key="6">
    <source>
        <dbReference type="ARBA" id="ARBA00022519"/>
    </source>
</evidence>
<evidence type="ECO:0000256" key="11">
    <source>
        <dbReference type="ARBA" id="ARBA00023306"/>
    </source>
</evidence>
<dbReference type="Pfam" id="PF18075">
    <property type="entry name" value="FtsX_ECD"/>
    <property type="match status" value="1"/>
</dbReference>
<evidence type="ECO:0000256" key="5">
    <source>
        <dbReference type="ARBA" id="ARBA00022475"/>
    </source>
</evidence>
<evidence type="ECO:0000256" key="13">
    <source>
        <dbReference type="SAM" id="Phobius"/>
    </source>
</evidence>
<dbReference type="InterPro" id="IPR040690">
    <property type="entry name" value="FtsX_ECD"/>
</dbReference>
<dbReference type="NCBIfam" id="TIGR00439">
    <property type="entry name" value="FtsX_Gneg"/>
    <property type="match status" value="1"/>
</dbReference>
<dbReference type="GO" id="GO:0032153">
    <property type="term" value="C:cell division site"/>
    <property type="evidence" value="ECO:0007669"/>
    <property type="project" value="TreeGrafter"/>
</dbReference>
<evidence type="ECO:0000256" key="10">
    <source>
        <dbReference type="ARBA" id="ARBA00023136"/>
    </source>
</evidence>
<evidence type="ECO:0000256" key="9">
    <source>
        <dbReference type="ARBA" id="ARBA00022989"/>
    </source>
</evidence>
<dbReference type="InterPro" id="IPR004513">
    <property type="entry name" value="FtsX"/>
</dbReference>
<evidence type="ECO:0000256" key="12">
    <source>
        <dbReference type="PIRNR" id="PIRNR003097"/>
    </source>
</evidence>
<dbReference type="InterPro" id="IPR003838">
    <property type="entry name" value="ABC3_permease_C"/>
</dbReference>
<evidence type="ECO:0000313" key="17">
    <source>
        <dbReference type="Proteomes" id="UP000523196"/>
    </source>
</evidence>
<dbReference type="PANTHER" id="PTHR47755">
    <property type="entry name" value="CELL DIVISION PROTEIN FTSX"/>
    <property type="match status" value="1"/>
</dbReference>
<dbReference type="EMBL" id="JACHTF010000013">
    <property type="protein sequence ID" value="MBB1061289.1"/>
    <property type="molecule type" value="Genomic_DNA"/>
</dbReference>
<keyword evidence="9 13" id="KW-1133">Transmembrane helix</keyword>
<keyword evidence="6 12" id="KW-0997">Cell inner membrane</keyword>